<feature type="region of interest" description="Disordered" evidence="1">
    <location>
        <begin position="1"/>
        <end position="70"/>
    </location>
</feature>
<accession>A0AB34KIV0</accession>
<feature type="compositionally biased region" description="Polar residues" evidence="1">
    <location>
        <begin position="376"/>
        <end position="391"/>
    </location>
</feature>
<sequence length="437" mass="45699">MAFATSSSSSFSPPLAEAPPAPKRAKSPPLAFEKTSNDALAPLISPPHVFQHPDPFFSPSSQIMSPNGSALGGSPDLQALVHKQSAAIAQLHSAFAAEREAWSCERESLYQRISSLEKLLITASGHSPAKSPIISPNNGGAVISPPGSRLTSGNHRLPSIAEDENVEPLSRRREGAPSSISIPLIDTVAGSSQKPRNNSVVSFADDSLKVEEIPSLSPNSLRALSPIPDEHKAHAGHTPIKTPARPRTPPPQNMTLTDIDDTPTKNNTHLNALLAQSNDSDEDPSLSGPLSMPELPNQPGEHNFTEEMLCKRLEKIAQSPGTEESRPLVFSQPSPGLATPEGLDGGPFGPSSTGSNPPAPAPTHDLPTQAHAAGSSAMSPQSGLPLSQVASNEVRDDDDAVQRDFDQGGIKLKKKASSNFGAPFGCLGGLGGGRRAS</sequence>
<feature type="compositionally biased region" description="Polar residues" evidence="1">
    <location>
        <begin position="58"/>
        <end position="68"/>
    </location>
</feature>
<evidence type="ECO:0000313" key="2">
    <source>
        <dbReference type="EMBL" id="KAL1583188.1"/>
    </source>
</evidence>
<evidence type="ECO:0000313" key="3">
    <source>
        <dbReference type="Proteomes" id="UP000803884"/>
    </source>
</evidence>
<proteinExistence type="predicted"/>
<feature type="region of interest" description="Disordered" evidence="1">
    <location>
        <begin position="144"/>
        <end position="178"/>
    </location>
</feature>
<reference evidence="2 3" key="1">
    <citation type="journal article" date="2020" name="Microbiol. Resour. Announc.">
        <title>Draft Genome Sequence of a Cladosporium Species Isolated from the Mesophotic Ascidian Didemnum maculosum.</title>
        <authorList>
            <person name="Gioti A."/>
            <person name="Siaperas R."/>
            <person name="Nikolaivits E."/>
            <person name="Le Goff G."/>
            <person name="Ouazzani J."/>
            <person name="Kotoulas G."/>
            <person name="Topakas E."/>
        </authorList>
    </citation>
    <scope>NUCLEOTIDE SEQUENCE [LARGE SCALE GENOMIC DNA]</scope>
    <source>
        <strain evidence="2 3">TM138-S3</strain>
    </source>
</reference>
<dbReference type="AlphaFoldDB" id="A0AB34KIV0"/>
<dbReference type="GeneID" id="96009429"/>
<dbReference type="EMBL" id="JAAQHG020000038">
    <property type="protein sequence ID" value="KAL1583188.1"/>
    <property type="molecule type" value="Genomic_DNA"/>
</dbReference>
<comment type="caution">
    <text evidence="2">The sequence shown here is derived from an EMBL/GenBank/DDBJ whole genome shotgun (WGS) entry which is preliminary data.</text>
</comment>
<dbReference type="Proteomes" id="UP000803884">
    <property type="component" value="Unassembled WGS sequence"/>
</dbReference>
<gene>
    <name evidence="2" type="ORF">WHR41_07987</name>
</gene>
<feature type="region of interest" description="Disordered" evidence="1">
    <location>
        <begin position="220"/>
        <end position="437"/>
    </location>
</feature>
<keyword evidence="3" id="KW-1185">Reference proteome</keyword>
<feature type="compositionally biased region" description="Low complexity" evidence="1">
    <location>
        <begin position="1"/>
        <end position="15"/>
    </location>
</feature>
<feature type="compositionally biased region" description="Polar residues" evidence="1">
    <location>
        <begin position="264"/>
        <end position="278"/>
    </location>
</feature>
<organism evidence="2 3">
    <name type="scientific">Cladosporium halotolerans</name>
    <dbReference type="NCBI Taxonomy" id="1052096"/>
    <lineage>
        <taxon>Eukaryota</taxon>
        <taxon>Fungi</taxon>
        <taxon>Dikarya</taxon>
        <taxon>Ascomycota</taxon>
        <taxon>Pezizomycotina</taxon>
        <taxon>Dothideomycetes</taxon>
        <taxon>Dothideomycetidae</taxon>
        <taxon>Cladosporiales</taxon>
        <taxon>Cladosporiaceae</taxon>
        <taxon>Cladosporium</taxon>
    </lineage>
</organism>
<name>A0AB34KIV0_9PEZI</name>
<feature type="compositionally biased region" description="Basic and acidic residues" evidence="1">
    <location>
        <begin position="303"/>
        <end position="315"/>
    </location>
</feature>
<feature type="compositionally biased region" description="Gly residues" evidence="1">
    <location>
        <begin position="426"/>
        <end position="437"/>
    </location>
</feature>
<evidence type="ECO:0000256" key="1">
    <source>
        <dbReference type="SAM" id="MobiDB-lite"/>
    </source>
</evidence>
<protein>
    <submittedName>
        <fullName evidence="2">Uncharacterized protein</fullName>
    </submittedName>
</protein>
<dbReference type="RefSeq" id="XP_069226295.1">
    <property type="nucleotide sequence ID" value="XM_069376591.1"/>
</dbReference>